<dbReference type="InterPro" id="IPR016181">
    <property type="entry name" value="Acyl_CoA_acyltransferase"/>
</dbReference>
<name>A0ABV2T0B8_9FLAO</name>
<evidence type="ECO:0000259" key="1">
    <source>
        <dbReference type="PROSITE" id="PS51186"/>
    </source>
</evidence>
<evidence type="ECO:0000313" key="3">
    <source>
        <dbReference type="Proteomes" id="UP001549799"/>
    </source>
</evidence>
<dbReference type="Pfam" id="PF00583">
    <property type="entry name" value="Acetyltransf_1"/>
    <property type="match status" value="1"/>
</dbReference>
<dbReference type="CDD" id="cd04301">
    <property type="entry name" value="NAT_SF"/>
    <property type="match status" value="1"/>
</dbReference>
<dbReference type="SUPFAM" id="SSF55729">
    <property type="entry name" value="Acyl-CoA N-acyltransferases (Nat)"/>
    <property type="match status" value="1"/>
</dbReference>
<gene>
    <name evidence="2" type="ORF">ABXZ36_14980</name>
</gene>
<comment type="caution">
    <text evidence="2">The sequence shown here is derived from an EMBL/GenBank/DDBJ whole genome shotgun (WGS) entry which is preliminary data.</text>
</comment>
<dbReference type="RefSeq" id="WP_354616490.1">
    <property type="nucleotide sequence ID" value="NZ_JBEXAE010000009.1"/>
</dbReference>
<dbReference type="EMBL" id="JBEXAE010000009">
    <property type="protein sequence ID" value="MET6991949.1"/>
    <property type="molecule type" value="Genomic_DNA"/>
</dbReference>
<dbReference type="InterPro" id="IPR000182">
    <property type="entry name" value="GNAT_dom"/>
</dbReference>
<feature type="domain" description="N-acetyltransferase" evidence="1">
    <location>
        <begin position="4"/>
        <end position="155"/>
    </location>
</feature>
<sequence length="155" mass="17967">MENFTCRKATIDDLEILLEFEQGIIVAERPFDPTIKEDPITYYDLREYILSEDVEVVVVEANNGTVIASGYALIKTARPYLDHKEYAYLGFMYTHPQFRGRGVNKLVVDELKKWAAAKGMKEIRLTVYDDNIPAIKAYERVGFKKHIIEMRLNTQ</sequence>
<dbReference type="PANTHER" id="PTHR43072">
    <property type="entry name" value="N-ACETYLTRANSFERASE"/>
    <property type="match status" value="1"/>
</dbReference>
<dbReference type="PROSITE" id="PS51186">
    <property type="entry name" value="GNAT"/>
    <property type="match status" value="1"/>
</dbReference>
<organism evidence="2 3">
    <name type="scientific">Sediminicola arcticus</name>
    <dbReference type="NCBI Taxonomy" id="1574308"/>
    <lineage>
        <taxon>Bacteria</taxon>
        <taxon>Pseudomonadati</taxon>
        <taxon>Bacteroidota</taxon>
        <taxon>Flavobacteriia</taxon>
        <taxon>Flavobacteriales</taxon>
        <taxon>Flavobacteriaceae</taxon>
        <taxon>Sediminicola</taxon>
    </lineage>
</organism>
<proteinExistence type="predicted"/>
<reference evidence="2 3" key="1">
    <citation type="submission" date="2024-07" db="EMBL/GenBank/DDBJ databases">
        <title>The genome sequence of type strain Sediminicola arcticus GDMCC 1.2805.</title>
        <authorList>
            <person name="Liu Y."/>
        </authorList>
    </citation>
    <scope>NUCLEOTIDE SEQUENCE [LARGE SCALE GENOMIC DNA]</scope>
    <source>
        <strain evidence="2 3">GDMCC 1.2805</strain>
    </source>
</reference>
<protein>
    <submittedName>
        <fullName evidence="2">GNAT family N-acetyltransferase</fullName>
    </submittedName>
</protein>
<accession>A0ABV2T0B8</accession>
<dbReference type="Gene3D" id="3.40.630.30">
    <property type="match status" value="1"/>
</dbReference>
<dbReference type="Proteomes" id="UP001549799">
    <property type="component" value="Unassembled WGS sequence"/>
</dbReference>
<evidence type="ECO:0000313" key="2">
    <source>
        <dbReference type="EMBL" id="MET6991949.1"/>
    </source>
</evidence>
<keyword evidence="3" id="KW-1185">Reference proteome</keyword>